<dbReference type="PANTHER" id="PTHR43847:SF1">
    <property type="entry name" value="BLL3993 PROTEIN"/>
    <property type="match status" value="1"/>
</dbReference>
<dbReference type="Gene3D" id="1.20.120.1630">
    <property type="match status" value="1"/>
</dbReference>
<keyword evidence="2 5" id="KW-0812">Transmembrane</keyword>
<evidence type="ECO:0000313" key="6">
    <source>
        <dbReference type="EMBL" id="MEX0430369.1"/>
    </source>
</evidence>
<dbReference type="InterPro" id="IPR007318">
    <property type="entry name" value="Phopholipid_MeTrfase"/>
</dbReference>
<reference evidence="6 7" key="1">
    <citation type="submission" date="2024-02" db="EMBL/GenBank/DDBJ databases">
        <title>New especies of Spiribacter isolated from saline water.</title>
        <authorList>
            <person name="Leon M.J."/>
            <person name="De La Haba R."/>
            <person name="Sanchez-Porro C."/>
            <person name="Ventosa A."/>
        </authorList>
    </citation>
    <scope>NUCLEOTIDE SEQUENCE [LARGE SCALE GENOMIC DNA]</scope>
    <source>
        <strain evidence="7">ag22IC4-189</strain>
    </source>
</reference>
<name>A0ABV3T6T1_9GAMM</name>
<evidence type="ECO:0000256" key="3">
    <source>
        <dbReference type="ARBA" id="ARBA00022989"/>
    </source>
</evidence>
<keyword evidence="6" id="KW-0489">Methyltransferase</keyword>
<evidence type="ECO:0000256" key="2">
    <source>
        <dbReference type="ARBA" id="ARBA00022692"/>
    </source>
</evidence>
<proteinExistence type="predicted"/>
<sequence length="150" mass="16938">MSTRLPPPLLLLLAGIGAWAIDRWWPSARLELSGQATLAVILAGLSVAVMMISAIWFARAHTTINPMHPEQTRHLITTGPYARSRNPIYLADALLLFAWILWLGNVASLVMLPAFTVALTVWQIRPEEEALATKFGEDYRAYCRRTRRWL</sequence>
<dbReference type="Pfam" id="PF04191">
    <property type="entry name" value="PEMT"/>
    <property type="match status" value="1"/>
</dbReference>
<organism evidence="6 7">
    <name type="scientific">Spiribacter insolitus</name>
    <dbReference type="NCBI Taxonomy" id="3122417"/>
    <lineage>
        <taxon>Bacteria</taxon>
        <taxon>Pseudomonadati</taxon>
        <taxon>Pseudomonadota</taxon>
        <taxon>Gammaproteobacteria</taxon>
        <taxon>Chromatiales</taxon>
        <taxon>Ectothiorhodospiraceae</taxon>
        <taxon>Spiribacter</taxon>
    </lineage>
</organism>
<gene>
    <name evidence="6" type="ORF">V6X30_03000</name>
</gene>
<evidence type="ECO:0000313" key="7">
    <source>
        <dbReference type="Proteomes" id="UP001556637"/>
    </source>
</evidence>
<dbReference type="EC" id="2.1.1.100" evidence="6"/>
<evidence type="ECO:0000256" key="4">
    <source>
        <dbReference type="ARBA" id="ARBA00023136"/>
    </source>
</evidence>
<dbReference type="GO" id="GO:0004671">
    <property type="term" value="F:protein C-terminal S-isoprenylcysteine carboxyl O-methyltransferase activity"/>
    <property type="evidence" value="ECO:0007669"/>
    <property type="project" value="UniProtKB-EC"/>
</dbReference>
<keyword evidence="3 5" id="KW-1133">Transmembrane helix</keyword>
<feature type="transmembrane region" description="Helical" evidence="5">
    <location>
        <begin position="93"/>
        <end position="122"/>
    </location>
</feature>
<dbReference type="EC" id="2.1.1.334" evidence="6"/>
<dbReference type="Proteomes" id="UP001556637">
    <property type="component" value="Unassembled WGS sequence"/>
</dbReference>
<protein>
    <submittedName>
        <fullName evidence="6">Isoprenylcysteine carboxylmethyltransferase family protein</fullName>
        <ecNumber evidence="6">2.1.1.100</ecNumber>
        <ecNumber evidence="6">2.1.1.334</ecNumber>
    </submittedName>
</protein>
<dbReference type="EMBL" id="JBAKFF010000001">
    <property type="protein sequence ID" value="MEX0430369.1"/>
    <property type="molecule type" value="Genomic_DNA"/>
</dbReference>
<dbReference type="PANTHER" id="PTHR43847">
    <property type="entry name" value="BLL3993 PROTEIN"/>
    <property type="match status" value="1"/>
</dbReference>
<accession>A0ABV3T6T1</accession>
<evidence type="ECO:0000256" key="1">
    <source>
        <dbReference type="ARBA" id="ARBA00004127"/>
    </source>
</evidence>
<dbReference type="RefSeq" id="WP_367983156.1">
    <property type="nucleotide sequence ID" value="NZ_JBAKFF010000001.1"/>
</dbReference>
<evidence type="ECO:0000256" key="5">
    <source>
        <dbReference type="SAM" id="Phobius"/>
    </source>
</evidence>
<dbReference type="GO" id="GO:0032259">
    <property type="term" value="P:methylation"/>
    <property type="evidence" value="ECO:0007669"/>
    <property type="project" value="UniProtKB-KW"/>
</dbReference>
<keyword evidence="6" id="KW-0808">Transferase</keyword>
<dbReference type="InterPro" id="IPR052527">
    <property type="entry name" value="Metal_cation-efflux_comp"/>
</dbReference>
<comment type="caution">
    <text evidence="6">The sequence shown here is derived from an EMBL/GenBank/DDBJ whole genome shotgun (WGS) entry which is preliminary data.</text>
</comment>
<feature type="transmembrane region" description="Helical" evidence="5">
    <location>
        <begin position="36"/>
        <end position="58"/>
    </location>
</feature>
<comment type="subcellular location">
    <subcellularLocation>
        <location evidence="1">Endomembrane system</location>
        <topology evidence="1">Multi-pass membrane protein</topology>
    </subcellularLocation>
</comment>
<keyword evidence="4 5" id="KW-0472">Membrane</keyword>
<keyword evidence="7" id="KW-1185">Reference proteome</keyword>